<comment type="similarity">
    <text evidence="1">Belongs to the PIH1 family.</text>
</comment>
<dbReference type="Proteomes" id="UP001489004">
    <property type="component" value="Unassembled WGS sequence"/>
</dbReference>
<evidence type="ECO:0000313" key="5">
    <source>
        <dbReference type="Proteomes" id="UP001489004"/>
    </source>
</evidence>
<comment type="caution">
    <text evidence="4">The sequence shown here is derived from an EMBL/GenBank/DDBJ whole genome shotgun (WGS) entry which is preliminary data.</text>
</comment>
<sequence>MDPAAAASQDAPSTEELLEVLKLYQENPSSAPPELKEMLELYADAQQASRAPPDSATVRPEPGFVVKTADDTGRKVFINICSSDRVAAPGNWERGKVPDEVVEALAKAGDREGSEALRFPLSLGEARNDLDRKGDPCTLFDVILNSDVVKQAMAFRKLKVFLIELALGWVSQKAGLNLDPQYKLPRMRYKGDIIQEQFIRSDKKGPVLEMQDVPEEPKFPLLLNKRPPAAPQPAPNPTILTLPQAATSHLDRRPGLASARSALLGGPQPAPQPEPLLQARAGAGQAASTGVGATAEGATASAAGQLAHTISYEGRPAEAVNLSVDLPQSSGQLAAAQIQVEVCGERVTVRIPTCPPLKAQLPFAVAADGSEAILAAEGRKLDLRLPYRPFRSMLFEMREVAPHAFGALQFRSEDYLELEP</sequence>
<feature type="region of interest" description="Disordered" evidence="2">
    <location>
        <begin position="260"/>
        <end position="283"/>
    </location>
</feature>
<reference evidence="4 5" key="1">
    <citation type="journal article" date="2024" name="Nat. Commun.">
        <title>Phylogenomics reveals the evolutionary origins of lichenization in chlorophyte algae.</title>
        <authorList>
            <person name="Puginier C."/>
            <person name="Libourel C."/>
            <person name="Otte J."/>
            <person name="Skaloud P."/>
            <person name="Haon M."/>
            <person name="Grisel S."/>
            <person name="Petersen M."/>
            <person name="Berrin J.G."/>
            <person name="Delaux P.M."/>
            <person name="Dal Grande F."/>
            <person name="Keller J."/>
        </authorList>
    </citation>
    <scope>NUCLEOTIDE SEQUENCE [LARGE SCALE GENOMIC DNA]</scope>
    <source>
        <strain evidence="4 5">SAG 2043</strain>
    </source>
</reference>
<accession>A0AAW1QSQ7</accession>
<dbReference type="InterPro" id="IPR012981">
    <property type="entry name" value="PIH1_N"/>
</dbReference>
<evidence type="ECO:0000259" key="3">
    <source>
        <dbReference type="Pfam" id="PF08190"/>
    </source>
</evidence>
<organism evidence="4 5">
    <name type="scientific">[Myrmecia] bisecta</name>
    <dbReference type="NCBI Taxonomy" id="41462"/>
    <lineage>
        <taxon>Eukaryota</taxon>
        <taxon>Viridiplantae</taxon>
        <taxon>Chlorophyta</taxon>
        <taxon>core chlorophytes</taxon>
        <taxon>Trebouxiophyceae</taxon>
        <taxon>Trebouxiales</taxon>
        <taxon>Trebouxiaceae</taxon>
        <taxon>Myrmecia</taxon>
    </lineage>
</organism>
<proteinExistence type="inferred from homology"/>
<keyword evidence="5" id="KW-1185">Reference proteome</keyword>
<dbReference type="PANTHER" id="PTHR22997:SF11">
    <property type="entry name" value="PIH1 N-TERMINAL DOMAIN-CONTAINING PROTEIN"/>
    <property type="match status" value="1"/>
</dbReference>
<dbReference type="Pfam" id="PF08190">
    <property type="entry name" value="PIH1"/>
    <property type="match status" value="1"/>
</dbReference>
<dbReference type="EMBL" id="JALJOR010000002">
    <property type="protein sequence ID" value="KAK9824576.1"/>
    <property type="molecule type" value="Genomic_DNA"/>
</dbReference>
<dbReference type="PANTHER" id="PTHR22997">
    <property type="entry name" value="PIH1 DOMAIN-CONTAINING PROTEIN 1"/>
    <property type="match status" value="1"/>
</dbReference>
<dbReference type="GO" id="GO:0005737">
    <property type="term" value="C:cytoplasm"/>
    <property type="evidence" value="ECO:0007669"/>
    <property type="project" value="TreeGrafter"/>
</dbReference>
<dbReference type="AlphaFoldDB" id="A0AAW1QSQ7"/>
<feature type="domain" description="PIH1 N-terminal" evidence="3">
    <location>
        <begin position="48"/>
        <end position="205"/>
    </location>
</feature>
<protein>
    <recommendedName>
        <fullName evidence="3">PIH1 N-terminal domain-containing protein</fullName>
    </recommendedName>
</protein>
<name>A0AAW1QSQ7_9CHLO</name>
<gene>
    <name evidence="4" type="ORF">WJX72_011454</name>
</gene>
<evidence type="ECO:0000256" key="1">
    <source>
        <dbReference type="ARBA" id="ARBA00008511"/>
    </source>
</evidence>
<evidence type="ECO:0000256" key="2">
    <source>
        <dbReference type="SAM" id="MobiDB-lite"/>
    </source>
</evidence>
<dbReference type="InterPro" id="IPR050734">
    <property type="entry name" value="PIH1/Kintoun_subfamily"/>
</dbReference>
<evidence type="ECO:0000313" key="4">
    <source>
        <dbReference type="EMBL" id="KAK9824576.1"/>
    </source>
</evidence>